<dbReference type="Pfam" id="PF03747">
    <property type="entry name" value="ADP_ribosyl_GH"/>
    <property type="match status" value="1"/>
</dbReference>
<comment type="caution">
    <text evidence="4">The sequence shown here is derived from an EMBL/GenBank/DDBJ whole genome shotgun (WGS) entry which is preliminary data.</text>
</comment>
<dbReference type="InterPro" id="IPR036705">
    <property type="entry name" value="Ribosyl_crysJ1_sf"/>
</dbReference>
<dbReference type="Proteomes" id="UP000694460">
    <property type="component" value="Unassembled WGS sequence"/>
</dbReference>
<evidence type="ECO:0000259" key="3">
    <source>
        <dbReference type="PROSITE" id="PS50056"/>
    </source>
</evidence>
<comment type="similarity">
    <text evidence="1">Belongs to the ADP-ribosylglycohydrolase family.</text>
</comment>
<dbReference type="RefSeq" id="WP_209919270.1">
    <property type="nucleotide sequence ID" value="NZ_JAGIOP010000002.1"/>
</dbReference>
<evidence type="ECO:0000256" key="1">
    <source>
        <dbReference type="ARBA" id="ARBA00010702"/>
    </source>
</evidence>
<dbReference type="PANTHER" id="PTHR16222:SF24">
    <property type="entry name" value="ADP-RIBOSYLHYDROLASE ARH3"/>
    <property type="match status" value="1"/>
</dbReference>
<name>A0ABS4ZY77_9MYCO</name>
<dbReference type="CDD" id="cd14498">
    <property type="entry name" value="DSP"/>
    <property type="match status" value="1"/>
</dbReference>
<proteinExistence type="inferred from homology"/>
<sequence length="495" mass="52489">MLVHVSGPAYSDSLISAYSRNIEEGAKASLNDRVEGVLLGTAAGDALGAPYEFQPPRGPELPVGMAGGGPWGPGEWTDDTSMAIAIAEVAATGADLRDREAQDAIVTRWYEWSRGAKDVGIQTRSVLSAAGRGGTITAAAARAAAADLHAREGRSGGNGSLMRTAPVAIAYLDDEDAMVQAARAISELTHFEADAAEATVLWCSAIRHAVLTTELDARIGLHHIAPDRRALWSQRLDEAEGSRPADFPKNGWVVGALQAAWSAIVTTAGEGRGPEHLRRGIDAAVRSGNDTDTVAAIAGGLLGAAYGASAVPLQWRTLLHGWPGMRARGLVRLATAIEQKKPSTDPDYSWSRADVLVPHPYDSKVLLGSVGALRKLPAEVTAVVSLCRIPESDVPEGMPHVEARLIDKTDTDENPHLDFVLLDTVDTIEELRAQGHTVLVHCVESYSRTPTVAALYGAQSCDVGAEQALADVLAELPDANPNPMFREALRRLSKR</sequence>
<dbReference type="InterPro" id="IPR029021">
    <property type="entry name" value="Prot-tyrosine_phosphatase-like"/>
</dbReference>
<keyword evidence="2" id="KW-0378">Hydrolase</keyword>
<evidence type="ECO:0000313" key="4">
    <source>
        <dbReference type="EMBL" id="MBP2454103.1"/>
    </source>
</evidence>
<dbReference type="SUPFAM" id="SSF101478">
    <property type="entry name" value="ADP-ribosylglycohydrolase"/>
    <property type="match status" value="1"/>
</dbReference>
<dbReference type="Gene3D" id="1.10.4080.10">
    <property type="entry name" value="ADP-ribosylation/Crystallin J1"/>
    <property type="match status" value="1"/>
</dbReference>
<reference evidence="4 5" key="1">
    <citation type="submission" date="2021-03" db="EMBL/GenBank/DDBJ databases">
        <title>Sequencing the genomes of 1000 actinobacteria strains.</title>
        <authorList>
            <person name="Klenk H.-P."/>
        </authorList>
    </citation>
    <scope>NUCLEOTIDE SEQUENCE [LARGE SCALE GENOMIC DNA]</scope>
    <source>
        <strain evidence="4 5">DSM 46713</strain>
    </source>
</reference>
<accession>A0ABS4ZY77</accession>
<dbReference type="InterPro" id="IPR050792">
    <property type="entry name" value="ADP-ribosylglycohydrolase"/>
</dbReference>
<protein>
    <submittedName>
        <fullName evidence="4">ADP-ribosylglycohydrolase</fullName>
    </submittedName>
</protein>
<evidence type="ECO:0000256" key="2">
    <source>
        <dbReference type="ARBA" id="ARBA00022801"/>
    </source>
</evidence>
<dbReference type="PANTHER" id="PTHR16222">
    <property type="entry name" value="ADP-RIBOSYLGLYCOHYDROLASE"/>
    <property type="match status" value="1"/>
</dbReference>
<dbReference type="InterPro" id="IPR000387">
    <property type="entry name" value="Tyr_Pase_dom"/>
</dbReference>
<gene>
    <name evidence="4" type="ORF">JOF57_004016</name>
</gene>
<dbReference type="Gene3D" id="3.90.190.10">
    <property type="entry name" value="Protein tyrosine phosphatase superfamily"/>
    <property type="match status" value="1"/>
</dbReference>
<dbReference type="PROSITE" id="PS50056">
    <property type="entry name" value="TYR_PHOSPHATASE_2"/>
    <property type="match status" value="1"/>
</dbReference>
<organism evidence="4 5">
    <name type="scientific">Mycolicibacterium lutetiense</name>
    <dbReference type="NCBI Taxonomy" id="1641992"/>
    <lineage>
        <taxon>Bacteria</taxon>
        <taxon>Bacillati</taxon>
        <taxon>Actinomycetota</taxon>
        <taxon>Actinomycetes</taxon>
        <taxon>Mycobacteriales</taxon>
        <taxon>Mycobacteriaceae</taxon>
        <taxon>Mycolicibacterium</taxon>
    </lineage>
</organism>
<evidence type="ECO:0000313" key="5">
    <source>
        <dbReference type="Proteomes" id="UP000694460"/>
    </source>
</evidence>
<dbReference type="InterPro" id="IPR005502">
    <property type="entry name" value="Ribosyl_crysJ1"/>
</dbReference>
<dbReference type="EMBL" id="JAGIOP010000002">
    <property type="protein sequence ID" value="MBP2454103.1"/>
    <property type="molecule type" value="Genomic_DNA"/>
</dbReference>
<keyword evidence="5" id="KW-1185">Reference proteome</keyword>
<feature type="domain" description="Tyrosine specific protein phosphatases" evidence="3">
    <location>
        <begin position="419"/>
        <end position="456"/>
    </location>
</feature>
<dbReference type="SUPFAM" id="SSF52799">
    <property type="entry name" value="(Phosphotyrosine protein) phosphatases II"/>
    <property type="match status" value="1"/>
</dbReference>